<comment type="caution">
    <text evidence="2">The sequence shown here is derived from an EMBL/GenBank/DDBJ whole genome shotgun (WGS) entry which is preliminary data.</text>
</comment>
<organism evidence="2 3">
    <name type="scientific">Nannochloropsis gaditana</name>
    <dbReference type="NCBI Taxonomy" id="72520"/>
    <lineage>
        <taxon>Eukaryota</taxon>
        <taxon>Sar</taxon>
        <taxon>Stramenopiles</taxon>
        <taxon>Ochrophyta</taxon>
        <taxon>Eustigmatophyceae</taxon>
        <taxon>Eustigmatales</taxon>
        <taxon>Monodopsidaceae</taxon>
        <taxon>Nannochloropsis</taxon>
    </lineage>
</organism>
<dbReference type="EMBL" id="AZIL01001473">
    <property type="protein sequence ID" value="EWM23785.1"/>
    <property type="molecule type" value="Genomic_DNA"/>
</dbReference>
<feature type="compositionally biased region" description="Basic and acidic residues" evidence="1">
    <location>
        <begin position="78"/>
        <end position="93"/>
    </location>
</feature>
<feature type="region of interest" description="Disordered" evidence="1">
    <location>
        <begin position="1"/>
        <end position="36"/>
    </location>
</feature>
<evidence type="ECO:0000256" key="1">
    <source>
        <dbReference type="SAM" id="MobiDB-lite"/>
    </source>
</evidence>
<keyword evidence="3" id="KW-1185">Reference proteome</keyword>
<evidence type="ECO:0000313" key="2">
    <source>
        <dbReference type="EMBL" id="EWM23785.1"/>
    </source>
</evidence>
<name>W7T9U2_9STRA</name>
<feature type="compositionally biased region" description="Basic and acidic residues" evidence="1">
    <location>
        <begin position="109"/>
        <end position="119"/>
    </location>
</feature>
<sequence length="160" mass="17841">MVTLGKERITEGWDGKASEGGAPELEMEEAKKARERRQDLAIGVGMEEKGTFNCFCHACGAREGGGGLQWWESARLGEDRSDLRSDSRARGRDSVSPSLNTQGRPFYTQRKESLTRRETASSCVNGGRGWRVWWGGGERERKFKDDGSCGRGRKPQQHGF</sequence>
<feature type="compositionally biased region" description="Basic residues" evidence="1">
    <location>
        <begin position="151"/>
        <end position="160"/>
    </location>
</feature>
<protein>
    <submittedName>
        <fullName evidence="2">Uncharacterized protein</fullName>
    </submittedName>
</protein>
<feature type="region of interest" description="Disordered" evidence="1">
    <location>
        <begin position="78"/>
        <end position="124"/>
    </location>
</feature>
<dbReference type="Proteomes" id="UP000019335">
    <property type="component" value="Chromosome 15"/>
</dbReference>
<feature type="compositionally biased region" description="Basic and acidic residues" evidence="1">
    <location>
        <begin position="1"/>
        <end position="17"/>
    </location>
</feature>
<dbReference type="AlphaFoldDB" id="W7T9U2"/>
<accession>W7T9U2</accession>
<feature type="region of interest" description="Disordered" evidence="1">
    <location>
        <begin position="140"/>
        <end position="160"/>
    </location>
</feature>
<evidence type="ECO:0000313" key="3">
    <source>
        <dbReference type="Proteomes" id="UP000019335"/>
    </source>
</evidence>
<gene>
    <name evidence="2" type="ORF">Naga_100475g2</name>
</gene>
<proteinExistence type="predicted"/>
<reference evidence="2 3" key="1">
    <citation type="journal article" date="2014" name="Mol. Plant">
        <title>Chromosome Scale Genome Assembly and Transcriptome Profiling of Nannochloropsis gaditana in Nitrogen Depletion.</title>
        <authorList>
            <person name="Corteggiani Carpinelli E."/>
            <person name="Telatin A."/>
            <person name="Vitulo N."/>
            <person name="Forcato C."/>
            <person name="D'Angelo M."/>
            <person name="Schiavon R."/>
            <person name="Vezzi A."/>
            <person name="Giacometti G.M."/>
            <person name="Morosinotto T."/>
            <person name="Valle G."/>
        </authorList>
    </citation>
    <scope>NUCLEOTIDE SEQUENCE [LARGE SCALE GENOMIC DNA]</scope>
    <source>
        <strain evidence="2 3">B-31</strain>
    </source>
</reference>